<dbReference type="EMBL" id="VSWC01000145">
    <property type="protein sequence ID" value="KAA1076760.1"/>
    <property type="molecule type" value="Genomic_DNA"/>
</dbReference>
<dbReference type="Proteomes" id="UP000324748">
    <property type="component" value="Unassembled WGS sequence"/>
</dbReference>
<dbReference type="Proteomes" id="UP000325313">
    <property type="component" value="Unassembled WGS sequence"/>
</dbReference>
<dbReference type="EMBL" id="VDEP01000170">
    <property type="protein sequence ID" value="KAA1126930.1"/>
    <property type="molecule type" value="Genomic_DNA"/>
</dbReference>
<gene>
    <name evidence="1" type="ORF">PGT21_017989</name>
    <name evidence="2" type="ORF">PGTUg99_032240</name>
</gene>
<evidence type="ECO:0000313" key="1">
    <source>
        <dbReference type="EMBL" id="KAA1076760.1"/>
    </source>
</evidence>
<accession>A0A5B0RM64</accession>
<organism evidence="2 4">
    <name type="scientific">Puccinia graminis f. sp. tritici</name>
    <dbReference type="NCBI Taxonomy" id="56615"/>
    <lineage>
        <taxon>Eukaryota</taxon>
        <taxon>Fungi</taxon>
        <taxon>Dikarya</taxon>
        <taxon>Basidiomycota</taxon>
        <taxon>Pucciniomycotina</taxon>
        <taxon>Pucciniomycetes</taxon>
        <taxon>Pucciniales</taxon>
        <taxon>Pucciniaceae</taxon>
        <taxon>Puccinia</taxon>
    </lineage>
</organism>
<dbReference type="PANTHER" id="PTHR33069">
    <property type="entry name" value="CHROMOSOME 7, WHOLE GENOME SHOTGUN SEQUENCE-RELATED"/>
    <property type="match status" value="1"/>
</dbReference>
<dbReference type="PANTHER" id="PTHR33069:SF3">
    <property type="entry name" value="DYNEIN HEAVY CHAIN TAIL DOMAIN-CONTAINING PROTEIN"/>
    <property type="match status" value="1"/>
</dbReference>
<reference evidence="3 4" key="1">
    <citation type="submission" date="2019-05" db="EMBL/GenBank/DDBJ databases">
        <title>Emergence of the Ug99 lineage of the wheat stem rust pathogen through somatic hybridization.</title>
        <authorList>
            <person name="Li F."/>
            <person name="Upadhyaya N.M."/>
            <person name="Sperschneider J."/>
            <person name="Matny O."/>
            <person name="Nguyen-Phuc H."/>
            <person name="Mago R."/>
            <person name="Raley C."/>
            <person name="Miller M.E."/>
            <person name="Silverstein K.A.T."/>
            <person name="Henningsen E."/>
            <person name="Hirsch C.D."/>
            <person name="Visser B."/>
            <person name="Pretorius Z.A."/>
            <person name="Steffenson B.J."/>
            <person name="Schwessinger B."/>
            <person name="Dodds P.N."/>
            <person name="Figueroa M."/>
        </authorList>
    </citation>
    <scope>NUCLEOTIDE SEQUENCE [LARGE SCALE GENOMIC DNA]</scope>
    <source>
        <strain evidence="1">21-0</strain>
        <strain evidence="2 4">Ug99</strain>
    </source>
</reference>
<sequence length="437" mass="50014">MVAQIMIGKARKDLHTFSTVSCFDLLQHMKTEISNQNRRPRIRLEPEEKHRLNSQAVLIIDKFRRFVEYDFSWPTDHTLAESSIELLRLKPNLRARLDSDLLPSINEQCSRLAGLLLDPPHLGEDPPSILKTISEIQADLLQTLPQMIQTLNELFPKQIPKPADEMNDQKFKEFKIYRLYHLNASIRTSLDKHLKSLFIEFRNILSDFILHEPVTFPRLVRDTGLEINQSIKSAIGFSKASELSFIWTLWKNGICEFNQILEELLNQMGPMRLLHGENEAPLTPPAVKLGTSLIPVFKLSYRLFFNKLSRERVMKEEVGMSTEMSSGQWSSLDQSIEDILDSIFFLKSLIGDADGVNPVYTSSAIIEELKHLTGLFHSLQSLINLHILPNLFPTSLDLSSRVYFEDWFDSWTISFSNATHNAIQAAESFQSSATPSS</sequence>
<evidence type="ECO:0000313" key="4">
    <source>
        <dbReference type="Proteomes" id="UP000325313"/>
    </source>
</evidence>
<comment type="caution">
    <text evidence="2">The sequence shown here is derived from an EMBL/GenBank/DDBJ whole genome shotgun (WGS) entry which is preliminary data.</text>
</comment>
<protein>
    <submittedName>
        <fullName evidence="2">Uncharacterized protein</fullName>
    </submittedName>
</protein>
<evidence type="ECO:0000313" key="2">
    <source>
        <dbReference type="EMBL" id="KAA1126930.1"/>
    </source>
</evidence>
<dbReference type="AlphaFoldDB" id="A0A5B0RM64"/>
<name>A0A5B0RM64_PUCGR</name>
<keyword evidence="3" id="KW-1185">Reference proteome</keyword>
<evidence type="ECO:0000313" key="3">
    <source>
        <dbReference type="Proteomes" id="UP000324748"/>
    </source>
</evidence>
<proteinExistence type="predicted"/>